<evidence type="ECO:0000256" key="5">
    <source>
        <dbReference type="ARBA" id="ARBA00049714"/>
    </source>
</evidence>
<dbReference type="PANTHER" id="PTHR43073">
    <property type="entry name" value="DIHYDROPYRIMIDINE DEHYDROGENASE [NADP(+)]"/>
    <property type="match status" value="1"/>
</dbReference>
<evidence type="ECO:0000256" key="3">
    <source>
        <dbReference type="ARBA" id="ARBA00048792"/>
    </source>
</evidence>
<evidence type="ECO:0000256" key="4">
    <source>
        <dbReference type="ARBA" id="ARBA00049578"/>
    </source>
</evidence>
<reference evidence="9" key="1">
    <citation type="journal article" date="2022" name="Int. J. Syst. Evol. Microbiol.">
        <title>Anaeromyxobacter oryzae sp. nov., Anaeromyxobacter diazotrophicus sp. nov. and Anaeromyxobacter paludicola sp. nov., isolated from paddy soils.</title>
        <authorList>
            <person name="Itoh H."/>
            <person name="Xu Z."/>
            <person name="Mise K."/>
            <person name="Masuda Y."/>
            <person name="Ushijima N."/>
            <person name="Hayakawa C."/>
            <person name="Shiratori Y."/>
            <person name="Senoo K."/>
        </authorList>
    </citation>
    <scope>NUCLEOTIDE SEQUENCE [LARGE SCALE GENOMIC DNA]</scope>
    <source>
        <strain evidence="9">Red232</strain>
    </source>
</reference>
<dbReference type="Pfam" id="PF01180">
    <property type="entry name" value="DHO_dh"/>
    <property type="match status" value="1"/>
</dbReference>
<evidence type="ECO:0000256" key="6">
    <source>
        <dbReference type="ARBA" id="ARBA00049728"/>
    </source>
</evidence>
<dbReference type="SUPFAM" id="SSF51395">
    <property type="entry name" value="FMN-linked oxidoreductases"/>
    <property type="match status" value="1"/>
</dbReference>
<comment type="catalytic activity">
    <reaction evidence="2">
        <text>5,6-dihydrothymine + NAD(+) = thymine + NADH + H(+)</text>
        <dbReference type="Rhea" id="RHEA:28791"/>
        <dbReference type="ChEBI" id="CHEBI:15378"/>
        <dbReference type="ChEBI" id="CHEBI:17821"/>
        <dbReference type="ChEBI" id="CHEBI:27468"/>
        <dbReference type="ChEBI" id="CHEBI:57540"/>
        <dbReference type="ChEBI" id="CHEBI:57945"/>
        <dbReference type="EC" id="1.3.1.1"/>
    </reaction>
</comment>
<dbReference type="Proteomes" id="UP001162891">
    <property type="component" value="Chromosome"/>
</dbReference>
<dbReference type="NCBIfam" id="NF006183">
    <property type="entry name" value="PRK08318.1"/>
    <property type="match status" value="1"/>
</dbReference>
<dbReference type="InterPro" id="IPR005720">
    <property type="entry name" value="Dihydroorotate_DH_cat"/>
</dbReference>
<comment type="function">
    <text evidence="4">Involved in pyrimidine base degradation. Catalyzes physiologically the reduction of uracil to 5,6-dihydrouracil (DHU) by using NADH as a specific cosubstrate. It also catalyzes the reverse reaction and the reduction of thymine to 5,6-dihydrothymine (DHT).</text>
</comment>
<feature type="domain" description="Dihydroorotate dehydrogenase catalytic" evidence="7">
    <location>
        <begin position="5"/>
        <end position="306"/>
    </location>
</feature>
<name>A0ABM7WSL5_9BACT</name>
<dbReference type="RefSeq" id="WP_248360148.1">
    <property type="nucleotide sequence ID" value="NZ_AP025591.1"/>
</dbReference>
<organism evidence="8 9">
    <name type="scientific">Anaeromyxobacter oryzae</name>
    <dbReference type="NCBI Taxonomy" id="2918170"/>
    <lineage>
        <taxon>Bacteria</taxon>
        <taxon>Pseudomonadati</taxon>
        <taxon>Myxococcota</taxon>
        <taxon>Myxococcia</taxon>
        <taxon>Myxococcales</taxon>
        <taxon>Cystobacterineae</taxon>
        <taxon>Anaeromyxobacteraceae</taxon>
        <taxon>Anaeromyxobacter</taxon>
    </lineage>
</organism>
<proteinExistence type="predicted"/>
<comment type="catalytic activity">
    <reaction evidence="3">
        <text>5,6-dihydrouracil + NAD(+) = uracil + NADH + H(+)</text>
        <dbReference type="Rhea" id="RHEA:20189"/>
        <dbReference type="ChEBI" id="CHEBI:15378"/>
        <dbReference type="ChEBI" id="CHEBI:15901"/>
        <dbReference type="ChEBI" id="CHEBI:17568"/>
        <dbReference type="ChEBI" id="CHEBI:57540"/>
        <dbReference type="ChEBI" id="CHEBI:57945"/>
        <dbReference type="EC" id="1.3.1.1"/>
    </reaction>
</comment>
<protein>
    <recommendedName>
        <fullName evidence="6">dihydrouracil dehydrogenase (NAD(+))</fullName>
        <ecNumber evidence="6">1.3.1.1</ecNumber>
    </recommendedName>
</protein>
<dbReference type="PANTHER" id="PTHR43073:SF2">
    <property type="entry name" value="DIHYDROPYRIMIDINE DEHYDROGENASE [NADP(+)]"/>
    <property type="match status" value="1"/>
</dbReference>
<accession>A0ABM7WSL5</accession>
<keyword evidence="9" id="KW-1185">Reference proteome</keyword>
<evidence type="ECO:0000313" key="9">
    <source>
        <dbReference type="Proteomes" id="UP001162891"/>
    </source>
</evidence>
<evidence type="ECO:0000313" key="8">
    <source>
        <dbReference type="EMBL" id="BDG02476.1"/>
    </source>
</evidence>
<evidence type="ECO:0000256" key="2">
    <source>
        <dbReference type="ARBA" id="ARBA00047685"/>
    </source>
</evidence>
<evidence type="ECO:0000256" key="1">
    <source>
        <dbReference type="ARBA" id="ARBA00023002"/>
    </source>
</evidence>
<dbReference type="InterPro" id="IPR013785">
    <property type="entry name" value="Aldolase_TIM"/>
</dbReference>
<dbReference type="EC" id="1.3.1.1" evidence="6"/>
<comment type="subunit">
    <text evidence="5">Heterotetramer of 2 PreA and 2 PreT subunits.</text>
</comment>
<keyword evidence="1" id="KW-0560">Oxidoreductase</keyword>
<gene>
    <name evidence="8" type="ORF">AMOR_14720</name>
</gene>
<dbReference type="CDD" id="cd02940">
    <property type="entry name" value="DHPD_FMN"/>
    <property type="match status" value="1"/>
</dbReference>
<evidence type="ECO:0000259" key="7">
    <source>
        <dbReference type="Pfam" id="PF01180"/>
    </source>
</evidence>
<dbReference type="EMBL" id="AP025591">
    <property type="protein sequence ID" value="BDG02476.1"/>
    <property type="molecule type" value="Genomic_DNA"/>
</dbReference>
<dbReference type="Gene3D" id="3.20.20.70">
    <property type="entry name" value="Aldolase class I"/>
    <property type="match status" value="1"/>
</dbReference>
<sequence length="368" mass="39956">MSVDLSIQVNGMQFENPFLLGSGPPGTNARVIAKSYDLGWGGVVCKTISLDASKVVNTVPRYAKVVTRGSGDVMGFENIELISDRPFSVWLEELAQLKRAYPKKMLVASIMEELDRERWHTLVREVQDTGVDALELNLSCPHGLPERKMGMAMGENPDIVRQVVWWVKEVSRIPVWAKMTPNVGDITEPAGAALEAGADGIAAINTILSIAGVDLESLRPLPTVEGHTIPGGFSGQAVRPIALRHCADIARAFPGVELSGMGGVETGLNAVEFMLLGSSTVQVCTGAMLRGYELIDELRADLEKFMVDHRFATVREFVGKSLPYLSTHHDLVARQRAAKVARAAQTNLDGKQWQGNIAKETDALVARS</sequence>